<name>A0A0B0PVB7_GOSAR</name>
<dbReference type="Proteomes" id="UP000032142">
    <property type="component" value="Unassembled WGS sequence"/>
</dbReference>
<dbReference type="AlphaFoldDB" id="A0A0B0PVB7"/>
<proteinExistence type="predicted"/>
<evidence type="ECO:0000313" key="1">
    <source>
        <dbReference type="EMBL" id="KHG28379.1"/>
    </source>
</evidence>
<organism evidence="1 2">
    <name type="scientific">Gossypium arboreum</name>
    <name type="common">Tree cotton</name>
    <name type="synonym">Gossypium nanking</name>
    <dbReference type="NCBI Taxonomy" id="29729"/>
    <lineage>
        <taxon>Eukaryota</taxon>
        <taxon>Viridiplantae</taxon>
        <taxon>Streptophyta</taxon>
        <taxon>Embryophyta</taxon>
        <taxon>Tracheophyta</taxon>
        <taxon>Spermatophyta</taxon>
        <taxon>Magnoliopsida</taxon>
        <taxon>eudicotyledons</taxon>
        <taxon>Gunneridae</taxon>
        <taxon>Pentapetalae</taxon>
        <taxon>rosids</taxon>
        <taxon>malvids</taxon>
        <taxon>Malvales</taxon>
        <taxon>Malvaceae</taxon>
        <taxon>Malvoideae</taxon>
        <taxon>Gossypium</taxon>
    </lineage>
</organism>
<protein>
    <submittedName>
        <fullName evidence="1">Uncharacterized protein</fullName>
    </submittedName>
</protein>
<reference evidence="2" key="1">
    <citation type="submission" date="2014-09" db="EMBL/GenBank/DDBJ databases">
        <authorList>
            <person name="Mudge J."/>
            <person name="Ramaraj T."/>
            <person name="Lindquist I.E."/>
            <person name="Bharti A.K."/>
            <person name="Sundararajan A."/>
            <person name="Cameron C.T."/>
            <person name="Woodward J.E."/>
            <person name="May G.D."/>
            <person name="Brubaker C."/>
            <person name="Broadhvest J."/>
            <person name="Wilkins T.A."/>
        </authorList>
    </citation>
    <scope>NUCLEOTIDE SEQUENCE</scope>
    <source>
        <strain evidence="2">cv. AKA8401</strain>
    </source>
</reference>
<sequence length="40" mass="4639">MVIPFSLLQTSCLRSKRVDFDFVTDKGRPVLLVTIEPFRI</sequence>
<dbReference type="EMBL" id="KN444720">
    <property type="protein sequence ID" value="KHG28379.1"/>
    <property type="molecule type" value="Genomic_DNA"/>
</dbReference>
<evidence type="ECO:0000313" key="2">
    <source>
        <dbReference type="Proteomes" id="UP000032142"/>
    </source>
</evidence>
<keyword evidence="2" id="KW-1185">Reference proteome</keyword>
<gene>
    <name evidence="1" type="ORF">F383_16114</name>
</gene>
<accession>A0A0B0PVB7</accession>